<evidence type="ECO:0000313" key="3">
    <source>
        <dbReference type="Proteomes" id="UP000186817"/>
    </source>
</evidence>
<keyword evidence="3" id="KW-1185">Reference proteome</keyword>
<dbReference type="AlphaFoldDB" id="A0A1Q9DLV6"/>
<feature type="transmembrane region" description="Helical" evidence="1">
    <location>
        <begin position="168"/>
        <end position="195"/>
    </location>
</feature>
<sequence>MHLLVYKIVTTAVFSTVFRRTSTVREVRDLRRVRTASWWLCENEDVVRADLVYYPQTLSLDHHLAIAYESWTSSRETIGPVSHTVVFDSWPATKMVLDRWRCCRCVRRRINQGNYAKMTCTVEIVATEVAAEHPVISGVFAPPQDRLSLQMLATNPVKTLRVLLGPQLFNLITVGTFLGCSLVVTFLIILTVFYAHALLTA</sequence>
<protein>
    <submittedName>
        <fullName evidence="2">Uncharacterized protein</fullName>
    </submittedName>
</protein>
<dbReference type="OrthoDB" id="345426at2759"/>
<proteinExistence type="predicted"/>
<keyword evidence="1" id="KW-1133">Transmembrane helix</keyword>
<name>A0A1Q9DLV6_SYMMI</name>
<reference evidence="2 3" key="1">
    <citation type="submission" date="2016-02" db="EMBL/GenBank/DDBJ databases">
        <title>Genome analysis of coral dinoflagellate symbionts highlights evolutionary adaptations to a symbiotic lifestyle.</title>
        <authorList>
            <person name="Aranda M."/>
            <person name="Li Y."/>
            <person name="Liew Y.J."/>
            <person name="Baumgarten S."/>
            <person name="Simakov O."/>
            <person name="Wilson M."/>
            <person name="Piel J."/>
            <person name="Ashoor H."/>
            <person name="Bougouffa S."/>
            <person name="Bajic V.B."/>
            <person name="Ryu T."/>
            <person name="Ravasi T."/>
            <person name="Bayer T."/>
            <person name="Micklem G."/>
            <person name="Kim H."/>
            <person name="Bhak J."/>
            <person name="Lajeunesse T.C."/>
            <person name="Voolstra C.R."/>
        </authorList>
    </citation>
    <scope>NUCLEOTIDE SEQUENCE [LARGE SCALE GENOMIC DNA]</scope>
    <source>
        <strain evidence="2 3">CCMP2467</strain>
    </source>
</reference>
<dbReference type="OMA" id="KWANTEA"/>
<organism evidence="2 3">
    <name type="scientific">Symbiodinium microadriaticum</name>
    <name type="common">Dinoflagellate</name>
    <name type="synonym">Zooxanthella microadriatica</name>
    <dbReference type="NCBI Taxonomy" id="2951"/>
    <lineage>
        <taxon>Eukaryota</taxon>
        <taxon>Sar</taxon>
        <taxon>Alveolata</taxon>
        <taxon>Dinophyceae</taxon>
        <taxon>Suessiales</taxon>
        <taxon>Symbiodiniaceae</taxon>
        <taxon>Symbiodinium</taxon>
    </lineage>
</organism>
<keyword evidence="1" id="KW-0812">Transmembrane</keyword>
<keyword evidence="1" id="KW-0472">Membrane</keyword>
<evidence type="ECO:0000313" key="2">
    <source>
        <dbReference type="EMBL" id="OLP96133.1"/>
    </source>
</evidence>
<dbReference type="EMBL" id="LSRX01000478">
    <property type="protein sequence ID" value="OLP96133.1"/>
    <property type="molecule type" value="Genomic_DNA"/>
</dbReference>
<comment type="caution">
    <text evidence="2">The sequence shown here is derived from an EMBL/GenBank/DDBJ whole genome shotgun (WGS) entry which is preliminary data.</text>
</comment>
<gene>
    <name evidence="2" type="ORF">AK812_SmicGene21647</name>
</gene>
<evidence type="ECO:0000256" key="1">
    <source>
        <dbReference type="SAM" id="Phobius"/>
    </source>
</evidence>
<accession>A0A1Q9DLV6</accession>
<dbReference type="Proteomes" id="UP000186817">
    <property type="component" value="Unassembled WGS sequence"/>
</dbReference>